<dbReference type="EC" id="1.1.1.329" evidence="8"/>
<dbReference type="Gene3D" id="3.90.180.10">
    <property type="entry name" value="Medium-chain alcohol dehydrogenases, catalytic domain"/>
    <property type="match status" value="1"/>
</dbReference>
<protein>
    <recommendedName>
        <fullName evidence="9">2-deoxy-scyllo-inosamine dehydrogenase</fullName>
        <ecNumber evidence="8">1.1.1.329</ecNumber>
    </recommendedName>
</protein>
<dbReference type="InterPro" id="IPR013154">
    <property type="entry name" value="ADH-like_N"/>
</dbReference>
<dbReference type="InterPro" id="IPR036291">
    <property type="entry name" value="NAD(P)-bd_dom_sf"/>
</dbReference>
<reference evidence="14 15" key="1">
    <citation type="submission" date="2023-02" db="EMBL/GenBank/DDBJ databases">
        <title>Streptomyces sp. SCA4-21 with antifungal activity against Fusarium oxysporum f. sp. cubense, Streptomyces sp. SCA2-17 with antifungal activity against Fusarium oxysporum f. sp. cubense.</title>
        <authorList>
            <person name="Qi D."/>
        </authorList>
    </citation>
    <scope>NUCLEOTIDE SEQUENCE [LARGE SCALE GENOMIC DNA]</scope>
    <source>
        <strain evidence="14 15">SCA4-21</strain>
    </source>
</reference>
<evidence type="ECO:0000256" key="11">
    <source>
        <dbReference type="ARBA" id="ARBA00049085"/>
    </source>
</evidence>
<evidence type="ECO:0000256" key="2">
    <source>
        <dbReference type="ARBA" id="ARBA00022723"/>
    </source>
</evidence>
<keyword evidence="15" id="KW-1185">Reference proteome</keyword>
<dbReference type="PANTHER" id="PTHR43401:SF5">
    <property type="entry name" value="ALCOHOL DEHYDROGENASE-RELATED"/>
    <property type="match status" value="1"/>
</dbReference>
<comment type="similarity">
    <text evidence="7">Belongs to the zinc-containing alcohol dehydrogenase family. DOIA dehydrogenase subfamily.</text>
</comment>
<evidence type="ECO:0000256" key="1">
    <source>
        <dbReference type="ARBA" id="ARBA00001947"/>
    </source>
</evidence>
<dbReference type="Pfam" id="PF08240">
    <property type="entry name" value="ADH_N"/>
    <property type="match status" value="1"/>
</dbReference>
<dbReference type="RefSeq" id="WP_311038726.1">
    <property type="nucleotide sequence ID" value="NZ_CP117522.1"/>
</dbReference>
<evidence type="ECO:0000256" key="5">
    <source>
        <dbReference type="ARBA" id="ARBA00037678"/>
    </source>
</evidence>
<evidence type="ECO:0000256" key="4">
    <source>
        <dbReference type="ARBA" id="ARBA00023002"/>
    </source>
</evidence>
<accession>A0ABY9V6U4</accession>
<dbReference type="SUPFAM" id="SSF50129">
    <property type="entry name" value="GroES-like"/>
    <property type="match status" value="1"/>
</dbReference>
<dbReference type="PANTHER" id="PTHR43401">
    <property type="entry name" value="L-THREONINE 3-DEHYDROGENASE"/>
    <property type="match status" value="1"/>
</dbReference>
<dbReference type="InterPro" id="IPR002328">
    <property type="entry name" value="ADH_Zn_CS"/>
</dbReference>
<feature type="domain" description="Enoyl reductase (ER)" evidence="13">
    <location>
        <begin position="8"/>
        <end position="335"/>
    </location>
</feature>
<comment type="cofactor">
    <cofactor evidence="1 12">
        <name>Zn(2+)</name>
        <dbReference type="ChEBI" id="CHEBI:29105"/>
    </cofactor>
</comment>
<keyword evidence="2 12" id="KW-0479">Metal-binding</keyword>
<dbReference type="Proteomes" id="UP001305606">
    <property type="component" value="Chromosome"/>
</dbReference>
<name>A0ABY9V6U4_9ACTN</name>
<dbReference type="Pfam" id="PF00107">
    <property type="entry name" value="ADH_zinc_N"/>
    <property type="match status" value="1"/>
</dbReference>
<dbReference type="EMBL" id="CP117522">
    <property type="protein sequence ID" value="WNF00332.1"/>
    <property type="molecule type" value="Genomic_DNA"/>
</dbReference>
<evidence type="ECO:0000256" key="8">
    <source>
        <dbReference type="ARBA" id="ARBA00039102"/>
    </source>
</evidence>
<comment type="catalytic activity">
    <reaction evidence="11">
        <text>2-deoxy-scyllo-inosamine + NADP(+) = 3-amino-2,3-dideoxy-scyllo-inosose + NADPH + H(+)</text>
        <dbReference type="Rhea" id="RHEA:33879"/>
        <dbReference type="ChEBI" id="CHEBI:15378"/>
        <dbReference type="ChEBI" id="CHEBI:57783"/>
        <dbReference type="ChEBI" id="CHEBI:58349"/>
        <dbReference type="ChEBI" id="CHEBI:65002"/>
        <dbReference type="ChEBI" id="CHEBI:65003"/>
        <dbReference type="EC" id="1.1.1.329"/>
    </reaction>
</comment>
<evidence type="ECO:0000256" key="12">
    <source>
        <dbReference type="RuleBase" id="RU361277"/>
    </source>
</evidence>
<dbReference type="PROSITE" id="PS00059">
    <property type="entry name" value="ADH_ZINC"/>
    <property type="match status" value="1"/>
</dbReference>
<sequence length="337" mass="35412">MQGLTFLGDRTLALGHFPDPTPGPGEVVIQVMASGLCGSDLHQYRSATPPSCIVGHEPSGIVAAVGPGVSARLWRVGDRVTVHHYAGCTVCDQCRSGWFQLCRNGTVRYGADAHGSHASYMLVPAVTLVRLPDSLTFDAGAALGCGTGTAWGALRRLGDLSGSNLAVFGQGPVGLSATMIASALGARVIAVDVEDSRLDMARHFGAADVVNPRTTPVDETIRDLTDGLGASHVLETSGSEQGAADALSSLATWGRACFVGLGGGSFKVDVTRLLPTQATIMTSWTLSIPELSRCVDFAARHELPVSDLFTDQWRLDEAEDAYATFDHQRGGKGVFLF</sequence>
<comment type="catalytic activity">
    <reaction evidence="10">
        <text>2-deoxy-scyllo-inosamine + NAD(+) = 3-amino-2,3-dideoxy-scyllo-inosose + NADH + H(+)</text>
        <dbReference type="Rhea" id="RHEA:33883"/>
        <dbReference type="ChEBI" id="CHEBI:15378"/>
        <dbReference type="ChEBI" id="CHEBI:57540"/>
        <dbReference type="ChEBI" id="CHEBI:57945"/>
        <dbReference type="ChEBI" id="CHEBI:65002"/>
        <dbReference type="ChEBI" id="CHEBI:65003"/>
        <dbReference type="EC" id="1.1.1.329"/>
    </reaction>
</comment>
<comment type="function">
    <text evidence="5">Catalyzes the oxidation of 2-deoxy-scyllo-inosamine (DOIA) with NAD(+) or NADP(+), forming 3-amino-2,3-dideoxy-scyllo-inosose (amino-DOI).</text>
</comment>
<proteinExistence type="inferred from homology"/>
<organism evidence="14 15">
    <name type="scientific">Streptomyces luomodiensis</name>
    <dbReference type="NCBI Taxonomy" id="3026192"/>
    <lineage>
        <taxon>Bacteria</taxon>
        <taxon>Bacillati</taxon>
        <taxon>Actinomycetota</taxon>
        <taxon>Actinomycetes</taxon>
        <taxon>Kitasatosporales</taxon>
        <taxon>Streptomycetaceae</taxon>
        <taxon>Streptomyces</taxon>
    </lineage>
</organism>
<evidence type="ECO:0000256" key="9">
    <source>
        <dbReference type="ARBA" id="ARBA00039387"/>
    </source>
</evidence>
<keyword evidence="3 12" id="KW-0862">Zinc</keyword>
<evidence type="ECO:0000256" key="10">
    <source>
        <dbReference type="ARBA" id="ARBA00048685"/>
    </source>
</evidence>
<dbReference type="SMART" id="SM00829">
    <property type="entry name" value="PKS_ER"/>
    <property type="match status" value="1"/>
</dbReference>
<gene>
    <name evidence="14" type="ORF">PS467_35940</name>
</gene>
<evidence type="ECO:0000256" key="7">
    <source>
        <dbReference type="ARBA" id="ARBA00038004"/>
    </source>
</evidence>
<dbReference type="SUPFAM" id="SSF51735">
    <property type="entry name" value="NAD(P)-binding Rossmann-fold domains"/>
    <property type="match status" value="1"/>
</dbReference>
<comment type="pathway">
    <text evidence="6">Metabolic intermediate biosynthesis; 2-deoxystreptamine biosynthesis; 2-deoxystreptamine from D-glucose 6-phosphate: step 3/4.</text>
</comment>
<dbReference type="InterPro" id="IPR050129">
    <property type="entry name" value="Zn_alcohol_dh"/>
</dbReference>
<dbReference type="InterPro" id="IPR020843">
    <property type="entry name" value="ER"/>
</dbReference>
<keyword evidence="4" id="KW-0560">Oxidoreductase</keyword>
<dbReference type="InterPro" id="IPR013149">
    <property type="entry name" value="ADH-like_C"/>
</dbReference>
<evidence type="ECO:0000313" key="15">
    <source>
        <dbReference type="Proteomes" id="UP001305606"/>
    </source>
</evidence>
<dbReference type="CDD" id="cd08239">
    <property type="entry name" value="THR_DH_like"/>
    <property type="match status" value="1"/>
</dbReference>
<evidence type="ECO:0000313" key="14">
    <source>
        <dbReference type="EMBL" id="WNF00332.1"/>
    </source>
</evidence>
<evidence type="ECO:0000259" key="13">
    <source>
        <dbReference type="SMART" id="SM00829"/>
    </source>
</evidence>
<evidence type="ECO:0000256" key="3">
    <source>
        <dbReference type="ARBA" id="ARBA00022833"/>
    </source>
</evidence>
<dbReference type="InterPro" id="IPR011032">
    <property type="entry name" value="GroES-like_sf"/>
</dbReference>
<evidence type="ECO:0000256" key="6">
    <source>
        <dbReference type="ARBA" id="ARBA00037908"/>
    </source>
</evidence>